<dbReference type="PANTHER" id="PTHR14359:SF6">
    <property type="entry name" value="PHOSPHOPANTOTHENOYLCYSTEINE DECARBOXYLASE"/>
    <property type="match status" value="1"/>
</dbReference>
<comment type="cofactor">
    <cofactor evidence="3">
        <name>FMN</name>
        <dbReference type="ChEBI" id="CHEBI:58210"/>
    </cofactor>
    <text evidence="3">Binds 1 FMN per subunit.</text>
</comment>
<keyword evidence="3" id="KW-0511">Multifunctional enzyme</keyword>
<comment type="catalytic activity">
    <reaction evidence="3 4">
        <text>N-[(R)-4-phosphopantothenoyl]-L-cysteine + H(+) = (R)-4'-phosphopantetheine + CO2</text>
        <dbReference type="Rhea" id="RHEA:16793"/>
        <dbReference type="ChEBI" id="CHEBI:15378"/>
        <dbReference type="ChEBI" id="CHEBI:16526"/>
        <dbReference type="ChEBI" id="CHEBI:59458"/>
        <dbReference type="ChEBI" id="CHEBI:61723"/>
        <dbReference type="EC" id="4.1.1.36"/>
    </reaction>
</comment>
<evidence type="ECO:0000313" key="7">
    <source>
        <dbReference type="EMBL" id="CAE11060.1"/>
    </source>
</evidence>
<dbReference type="PANTHER" id="PTHR14359">
    <property type="entry name" value="HOMO-OLIGOMERIC FLAVIN CONTAINING CYS DECARBOXYLASE FAMILY"/>
    <property type="match status" value="1"/>
</dbReference>
<feature type="region of interest" description="Phosphopantothenoylcysteine decarboxylase" evidence="3">
    <location>
        <begin position="1"/>
        <end position="191"/>
    </location>
</feature>
<dbReference type="InterPro" id="IPR035929">
    <property type="entry name" value="CoaB-like_sf"/>
</dbReference>
<evidence type="ECO:0000259" key="5">
    <source>
        <dbReference type="Pfam" id="PF02441"/>
    </source>
</evidence>
<comment type="similarity">
    <text evidence="3 4">In the C-terminal section; belongs to the PPC synthetase family.</text>
</comment>
<keyword evidence="3 4" id="KW-0436">Ligase</keyword>
<feature type="binding site" evidence="3">
    <location>
        <position position="350"/>
    </location>
    <ligand>
        <name>CTP</name>
        <dbReference type="ChEBI" id="CHEBI:37563"/>
    </ligand>
</feature>
<feature type="binding site" evidence="3">
    <location>
        <position position="296"/>
    </location>
    <ligand>
        <name>CTP</name>
        <dbReference type="ChEBI" id="CHEBI:37563"/>
    </ligand>
</feature>
<dbReference type="InterPro" id="IPR036551">
    <property type="entry name" value="Flavin_trans-like"/>
</dbReference>
<comment type="pathway">
    <text evidence="3 4">Cofactor biosynthesis; coenzyme A biosynthesis; CoA from (R)-pantothenate: step 2/5.</text>
</comment>
<feature type="domain" description="DNA/pantothenate metabolism flavoprotein C-terminal" evidence="6">
    <location>
        <begin position="188"/>
        <end position="402"/>
    </location>
</feature>
<dbReference type="InterPro" id="IPR007085">
    <property type="entry name" value="DNA/pantothenate-metab_flavo_C"/>
</dbReference>
<dbReference type="InterPro" id="IPR005252">
    <property type="entry name" value="CoaBC"/>
</dbReference>
<dbReference type="KEGG" id="wsu:WS2060"/>
<accession>Q7M7V6</accession>
<dbReference type="GO" id="GO:0015941">
    <property type="term" value="P:pantothenate catabolic process"/>
    <property type="evidence" value="ECO:0007669"/>
    <property type="project" value="InterPro"/>
</dbReference>
<dbReference type="GO" id="GO:0010181">
    <property type="term" value="F:FMN binding"/>
    <property type="evidence" value="ECO:0007669"/>
    <property type="project" value="UniProtKB-UniRule"/>
</dbReference>
<dbReference type="EC" id="4.1.1.36" evidence="3"/>
<comment type="caution">
    <text evidence="3">Lacks conserved residue(s) required for the propagation of feature annotation.</text>
</comment>
<dbReference type="EC" id="6.3.2.5" evidence="3"/>
<dbReference type="HOGENOM" id="CLU_033319_0_0_7"/>
<feature type="active site" description="Proton donor" evidence="3">
    <location>
        <position position="159"/>
    </location>
</feature>
<feature type="region of interest" description="Phosphopantothenate--cysteine ligase" evidence="3">
    <location>
        <begin position="192"/>
        <end position="403"/>
    </location>
</feature>
<comment type="catalytic activity">
    <reaction evidence="3 4">
        <text>(R)-4'-phosphopantothenate + L-cysteine + CTP = N-[(R)-4-phosphopantothenoyl]-L-cysteine + CMP + diphosphate + H(+)</text>
        <dbReference type="Rhea" id="RHEA:19397"/>
        <dbReference type="ChEBI" id="CHEBI:10986"/>
        <dbReference type="ChEBI" id="CHEBI:15378"/>
        <dbReference type="ChEBI" id="CHEBI:33019"/>
        <dbReference type="ChEBI" id="CHEBI:35235"/>
        <dbReference type="ChEBI" id="CHEBI:37563"/>
        <dbReference type="ChEBI" id="CHEBI:59458"/>
        <dbReference type="ChEBI" id="CHEBI:60377"/>
        <dbReference type="EC" id="6.3.2.5"/>
    </reaction>
</comment>
<dbReference type="InterPro" id="IPR003382">
    <property type="entry name" value="Flavoprotein"/>
</dbReference>
<proteinExistence type="inferred from homology"/>
<dbReference type="SUPFAM" id="SSF102645">
    <property type="entry name" value="CoaB-like"/>
    <property type="match status" value="1"/>
</dbReference>
<dbReference type="GO" id="GO:0015937">
    <property type="term" value="P:coenzyme A biosynthetic process"/>
    <property type="evidence" value="ECO:0007669"/>
    <property type="project" value="UniProtKB-UniRule"/>
</dbReference>
<dbReference type="Proteomes" id="UP000000422">
    <property type="component" value="Chromosome"/>
</dbReference>
<comment type="function">
    <text evidence="4">Catalyzes two steps in the biosynthesis of coenzyme A. In the first step cysteine is conjugated to 4'-phosphopantothenate to form 4-phosphopantothenoylcysteine, in the latter compound is decarboxylated to form 4'-phosphopantotheine.</text>
</comment>
<protein>
    <recommendedName>
        <fullName evidence="3">Coenzyme A biosynthesis bifunctional protein CoaBC</fullName>
    </recommendedName>
    <alternativeName>
        <fullName evidence="3">DNA/pantothenate metabolism flavoprotein</fullName>
    </alternativeName>
    <alternativeName>
        <fullName evidence="3">Phosphopantothenoylcysteine synthetase/decarboxylase</fullName>
        <shortName evidence="3">PPCS-PPCDC</shortName>
    </alternativeName>
    <domain>
        <recommendedName>
            <fullName evidence="3">Phosphopantothenoylcysteine decarboxylase</fullName>
            <shortName evidence="3">PPC decarboxylase</shortName>
            <shortName evidence="3">PPC-DC</shortName>
            <ecNumber evidence="3">4.1.1.36</ecNumber>
        </recommendedName>
        <alternativeName>
            <fullName evidence="3">CoaC</fullName>
        </alternativeName>
    </domain>
    <domain>
        <recommendedName>
            <fullName evidence="3">Phosphopantothenate--cysteine ligase</fullName>
            <ecNumber evidence="3">6.3.2.5</ecNumber>
        </recommendedName>
        <alternativeName>
            <fullName evidence="3">CoaB</fullName>
        </alternativeName>
        <alternativeName>
            <fullName evidence="3">Phosphopantothenoylcysteine synthetase</fullName>
            <shortName evidence="3">PPC synthetase</shortName>
            <shortName evidence="3">PPC-S</shortName>
        </alternativeName>
    </domain>
</protein>
<comment type="cofactor">
    <cofactor evidence="3">
        <name>Mg(2+)</name>
        <dbReference type="ChEBI" id="CHEBI:18420"/>
    </cofactor>
</comment>
<keyword evidence="2 3" id="KW-0456">Lyase</keyword>
<dbReference type="STRING" id="273121.WS2060"/>
<keyword evidence="3 4" id="KW-0285">Flavoprotein</keyword>
<evidence type="ECO:0000256" key="2">
    <source>
        <dbReference type="ARBA" id="ARBA00023239"/>
    </source>
</evidence>
<evidence type="ECO:0000313" key="8">
    <source>
        <dbReference type="Proteomes" id="UP000000422"/>
    </source>
</evidence>
<comment type="function">
    <text evidence="3">Catalyzes two sequential steps in the biosynthesis of coenzyme A. In the first step cysteine is conjugated to 4'-phosphopantothenate to form 4-phosphopantothenoylcysteine. In the second step the latter compound is decarboxylated to form 4'-phosphopantotheine.</text>
</comment>
<evidence type="ECO:0000256" key="3">
    <source>
        <dbReference type="HAMAP-Rule" id="MF_02225"/>
    </source>
</evidence>
<dbReference type="GO" id="GO:0004633">
    <property type="term" value="F:phosphopantothenoylcysteine decarboxylase activity"/>
    <property type="evidence" value="ECO:0007669"/>
    <property type="project" value="UniProtKB-UniRule"/>
</dbReference>
<name>Q7M7V6_WOLSU</name>
<feature type="domain" description="Flavoprotein" evidence="5">
    <location>
        <begin position="8"/>
        <end position="180"/>
    </location>
</feature>
<evidence type="ECO:0000256" key="1">
    <source>
        <dbReference type="ARBA" id="ARBA00022793"/>
    </source>
</evidence>
<dbReference type="UniPathway" id="UPA00241">
    <property type="reaction ID" value="UER00353"/>
</dbReference>
<dbReference type="GO" id="GO:0071513">
    <property type="term" value="C:phosphopantothenoylcysteine decarboxylase complex"/>
    <property type="evidence" value="ECO:0007669"/>
    <property type="project" value="TreeGrafter"/>
</dbReference>
<keyword evidence="1 3" id="KW-0210">Decarboxylase</keyword>
<reference evidence="7 8" key="1">
    <citation type="journal article" date="2003" name="Proc. Natl. Acad. Sci. U.S.A.">
        <title>Complete genome sequence and analysis of Wolinella succinogenes.</title>
        <authorList>
            <person name="Baar C."/>
            <person name="Eppinger M."/>
            <person name="Raddatz G."/>
            <person name="Simon JM."/>
            <person name="Lanz C."/>
            <person name="Klimmek O."/>
            <person name="Nandakumar R."/>
            <person name="Gross R."/>
            <person name="Rosinus A."/>
            <person name="Keller H."/>
            <person name="Jagtap P."/>
            <person name="Linke B."/>
            <person name="Meyer F."/>
            <person name="Lederer H."/>
            <person name="Schuster S.C."/>
        </authorList>
    </citation>
    <scope>NUCLEOTIDE SEQUENCE [LARGE SCALE GENOMIC DNA]</scope>
    <source>
        <strain evidence="8">ATCC 29543 / DSM 1740 / CCUG 13145 / JCM 31913 / LMG 7466 / NCTC 11488 / FDC 602W</strain>
    </source>
</reference>
<keyword evidence="3" id="KW-0460">Magnesium</keyword>
<keyword evidence="8" id="KW-1185">Reference proteome</keyword>
<dbReference type="GO" id="GO:0046872">
    <property type="term" value="F:metal ion binding"/>
    <property type="evidence" value="ECO:0007669"/>
    <property type="project" value="UniProtKB-KW"/>
</dbReference>
<feature type="binding site" evidence="3">
    <location>
        <position position="330"/>
    </location>
    <ligand>
        <name>CTP</name>
        <dbReference type="ChEBI" id="CHEBI:37563"/>
    </ligand>
</feature>
<comment type="pathway">
    <text evidence="3 4">Cofactor biosynthesis; coenzyme A biosynthesis; CoA from (R)-pantothenate: step 3/5.</text>
</comment>
<dbReference type="RefSeq" id="WP_011139842.1">
    <property type="nucleotide sequence ID" value="NC_005090.1"/>
</dbReference>
<keyword evidence="3" id="KW-0479">Metal-binding</keyword>
<dbReference type="GO" id="GO:0004632">
    <property type="term" value="F:phosphopantothenate--cysteine ligase activity"/>
    <property type="evidence" value="ECO:0007669"/>
    <property type="project" value="UniProtKB-UniRule"/>
</dbReference>
<keyword evidence="3 4" id="KW-0288">FMN</keyword>
<dbReference type="AlphaFoldDB" id="Q7M7V6"/>
<gene>
    <name evidence="7" type="primary">DFP</name>
    <name evidence="3" type="synonym">coaBC</name>
    <name evidence="7" type="ordered locus">WS2060</name>
</gene>
<dbReference type="Gene3D" id="3.40.50.10300">
    <property type="entry name" value="CoaB-like"/>
    <property type="match status" value="1"/>
</dbReference>
<dbReference type="Pfam" id="PF02441">
    <property type="entry name" value="Flavoprotein"/>
    <property type="match status" value="1"/>
</dbReference>
<dbReference type="SUPFAM" id="SSF52507">
    <property type="entry name" value="Homo-oligomeric flavin-containing Cys decarboxylases, HFCD"/>
    <property type="match status" value="1"/>
</dbReference>
<organism evidence="8">
    <name type="scientific">Wolinella succinogenes (strain ATCC 29543 / DSM 1740 / CCUG 13145 / JCM 31913 / LMG 7466 / NCTC 11488 / FDC 602W)</name>
    <name type="common">Vibrio succinogenes</name>
    <dbReference type="NCBI Taxonomy" id="273121"/>
    <lineage>
        <taxon>Bacteria</taxon>
        <taxon>Pseudomonadati</taxon>
        <taxon>Campylobacterota</taxon>
        <taxon>Epsilonproteobacteria</taxon>
        <taxon>Campylobacterales</taxon>
        <taxon>Helicobacteraceae</taxon>
        <taxon>Wolinella</taxon>
    </lineage>
</organism>
<evidence type="ECO:0000259" key="6">
    <source>
        <dbReference type="Pfam" id="PF04127"/>
    </source>
</evidence>
<dbReference type="Gene3D" id="3.40.50.1950">
    <property type="entry name" value="Flavin prenyltransferase-like"/>
    <property type="match status" value="1"/>
</dbReference>
<evidence type="ECO:0000256" key="4">
    <source>
        <dbReference type="RuleBase" id="RU364078"/>
    </source>
</evidence>
<dbReference type="EMBL" id="BX571662">
    <property type="protein sequence ID" value="CAE11060.1"/>
    <property type="molecule type" value="Genomic_DNA"/>
</dbReference>
<dbReference type="NCBIfam" id="TIGR00521">
    <property type="entry name" value="coaBC_dfp"/>
    <property type="match status" value="1"/>
</dbReference>
<feature type="binding site" evidence="3">
    <location>
        <position position="286"/>
    </location>
    <ligand>
        <name>CTP</name>
        <dbReference type="ChEBI" id="CHEBI:37563"/>
    </ligand>
</feature>
<comment type="similarity">
    <text evidence="3 4">In the N-terminal section; belongs to the HFCD (homo-oligomeric flavin containing Cys decarboxylase) superfamily.</text>
</comment>
<dbReference type="eggNOG" id="COG0452">
    <property type="taxonomic scope" value="Bacteria"/>
</dbReference>
<sequence>MLPLLFGKKIALGVSSSISVYKAPEIVRLLQKRGASVKVVMSEEAKRFISPLVFEALTKESVLHAQSESWSSGINHIAIASWADLYLIAPATANTINKIAAGIADNLLLSSFLAFDGPKMIAPAANTKMIENPLTQESLRKLEKLRMEVIEPSTKELACGDVGKGALEEPQEIVEQVTRHLLKEPFWENRSVAVSGGGSMEALDEVRFLTNRSSGKMAEALSRALFYRGANVTLFSSLAPPSLPKAIGHIGARSAQDYFDHLHQWQKAHQGQKSTPFLFMAAAIGDYRVATPAKGKLKKEALGERFSLELVQNIDVLQSLIKKGFKTIGFKLEEEGETAFINAKKALERKGVEAICLNLIAQESPLESEQNEIWLLTPQKEIKIPRDEKLGVALALLDEVKSL</sequence>
<dbReference type="HAMAP" id="MF_02225">
    <property type="entry name" value="CoaBC"/>
    <property type="match status" value="1"/>
</dbReference>
<dbReference type="Pfam" id="PF04127">
    <property type="entry name" value="DFP"/>
    <property type="match status" value="1"/>
</dbReference>